<keyword evidence="2" id="KW-1185">Reference proteome</keyword>
<dbReference type="OrthoDB" id="10255128at2759"/>
<sequence length="280" mass="31508">MNQQKDVIVFLDWDETITSQDTIATICPPDGSHPGPPFSSYLQAYLSDLSSHDLSFGPRGTLHEQFRYLESLDPIELASQKRIEEGGLFLGCDPLELEERATTVQLREGWDEFASTVLRHVEHHVISVGWSARFIRKALLPSCQPHSICANEIEIDVNTGRGSGRLTKSTDGLRGEGGIRIAQHKEREMKRISRDRRATTVYAGDSNTDLICLLSASVGLVLGDGEGIKNTLDRVGMREVLCEDVTRWMEERRERRGNNLVMVKNWGEAIRVVQSLYKED</sequence>
<dbReference type="Gene3D" id="3.40.50.1000">
    <property type="entry name" value="HAD superfamily/HAD-like"/>
    <property type="match status" value="1"/>
</dbReference>
<name>A0A2P6NXQ9_9EUKA</name>
<dbReference type="EMBL" id="MDYQ01000008">
    <property type="protein sequence ID" value="PRP88726.1"/>
    <property type="molecule type" value="Genomic_DNA"/>
</dbReference>
<dbReference type="InterPro" id="IPR036412">
    <property type="entry name" value="HAD-like_sf"/>
</dbReference>
<dbReference type="SUPFAM" id="SSF56784">
    <property type="entry name" value="HAD-like"/>
    <property type="match status" value="1"/>
</dbReference>
<dbReference type="PANTHER" id="PTHR28181">
    <property type="entry name" value="UPF0655 PROTEIN YCR015C"/>
    <property type="match status" value="1"/>
</dbReference>
<protein>
    <submittedName>
        <fullName evidence="1">Uncharacterized protein</fullName>
    </submittedName>
</protein>
<dbReference type="InterPro" id="IPR023214">
    <property type="entry name" value="HAD_sf"/>
</dbReference>
<reference evidence="1 2" key="1">
    <citation type="journal article" date="2018" name="Genome Biol. Evol.">
        <title>Multiple Roots of Fruiting Body Formation in Amoebozoa.</title>
        <authorList>
            <person name="Hillmann F."/>
            <person name="Forbes G."/>
            <person name="Novohradska S."/>
            <person name="Ferling I."/>
            <person name="Riege K."/>
            <person name="Groth M."/>
            <person name="Westermann M."/>
            <person name="Marz M."/>
            <person name="Spaller T."/>
            <person name="Winckler T."/>
            <person name="Schaap P."/>
            <person name="Glockner G."/>
        </authorList>
    </citation>
    <scope>NUCLEOTIDE SEQUENCE [LARGE SCALE GENOMIC DNA]</scope>
    <source>
        <strain evidence="1 2">Jena</strain>
    </source>
</reference>
<dbReference type="AlphaFoldDB" id="A0A2P6NXQ9"/>
<dbReference type="Proteomes" id="UP000241769">
    <property type="component" value="Unassembled WGS sequence"/>
</dbReference>
<gene>
    <name evidence="1" type="ORF">PROFUN_02822</name>
</gene>
<dbReference type="InParanoid" id="A0A2P6NXQ9"/>
<evidence type="ECO:0000313" key="2">
    <source>
        <dbReference type="Proteomes" id="UP000241769"/>
    </source>
</evidence>
<proteinExistence type="predicted"/>
<organism evidence="1 2">
    <name type="scientific">Planoprotostelium fungivorum</name>
    <dbReference type="NCBI Taxonomy" id="1890364"/>
    <lineage>
        <taxon>Eukaryota</taxon>
        <taxon>Amoebozoa</taxon>
        <taxon>Evosea</taxon>
        <taxon>Variosea</taxon>
        <taxon>Cavosteliida</taxon>
        <taxon>Cavosteliaceae</taxon>
        <taxon>Planoprotostelium</taxon>
    </lineage>
</organism>
<evidence type="ECO:0000313" key="1">
    <source>
        <dbReference type="EMBL" id="PRP88726.1"/>
    </source>
</evidence>
<dbReference type="PANTHER" id="PTHR28181:SF1">
    <property type="entry name" value="COLD TOLERANCE PROTEIN 1"/>
    <property type="match status" value="1"/>
</dbReference>
<accession>A0A2P6NXQ9</accession>
<comment type="caution">
    <text evidence="1">The sequence shown here is derived from an EMBL/GenBank/DDBJ whole genome shotgun (WGS) entry which is preliminary data.</text>
</comment>
<dbReference type="InterPro" id="IPR050849">
    <property type="entry name" value="HAD-like_hydrolase_phosphatase"/>
</dbReference>